<dbReference type="AlphaFoldDB" id="A0AAV2TB24"/>
<gene>
    <name evidence="2" type="ORF">CDAUBV1_LOCUS7275</name>
</gene>
<feature type="signal peptide" evidence="1">
    <location>
        <begin position="1"/>
        <end position="22"/>
    </location>
</feature>
<name>A0AAV2TB24_CALDB</name>
<evidence type="ECO:0000313" key="2">
    <source>
        <dbReference type="EMBL" id="CAL5134046.1"/>
    </source>
</evidence>
<evidence type="ECO:0000256" key="1">
    <source>
        <dbReference type="SAM" id="SignalP"/>
    </source>
</evidence>
<dbReference type="EMBL" id="CAXLJL010000170">
    <property type="protein sequence ID" value="CAL5134046.1"/>
    <property type="molecule type" value="Genomic_DNA"/>
</dbReference>
<organism evidence="2 3">
    <name type="scientific">Calicophoron daubneyi</name>
    <name type="common">Rumen fluke</name>
    <name type="synonym">Paramphistomum daubneyi</name>
    <dbReference type="NCBI Taxonomy" id="300641"/>
    <lineage>
        <taxon>Eukaryota</taxon>
        <taxon>Metazoa</taxon>
        <taxon>Spiralia</taxon>
        <taxon>Lophotrochozoa</taxon>
        <taxon>Platyhelminthes</taxon>
        <taxon>Trematoda</taxon>
        <taxon>Digenea</taxon>
        <taxon>Plagiorchiida</taxon>
        <taxon>Pronocephalata</taxon>
        <taxon>Paramphistomoidea</taxon>
        <taxon>Paramphistomidae</taxon>
        <taxon>Calicophoron</taxon>
    </lineage>
</organism>
<sequence length="165" mass="18160">MQGATLFVYVFLVAGVALTVLACETKRGRIIVNAIILIRDGVGFDYCPNMTAVALRCTSILPRGKVNCSSTVDRRQEHRHVVAKMSGEIPADWNALNAAEKFEKRLDSSVFKRVTTTDRGHQSNEMCGNTSGRILVQRRISSVSFISNPEAHRCCITNAMLSEGN</sequence>
<keyword evidence="1" id="KW-0732">Signal</keyword>
<protein>
    <recommendedName>
        <fullName evidence="4">Secreted protein</fullName>
    </recommendedName>
</protein>
<proteinExistence type="predicted"/>
<comment type="caution">
    <text evidence="2">The sequence shown here is derived from an EMBL/GenBank/DDBJ whole genome shotgun (WGS) entry which is preliminary data.</text>
</comment>
<evidence type="ECO:0000313" key="3">
    <source>
        <dbReference type="Proteomes" id="UP001497525"/>
    </source>
</evidence>
<reference evidence="2" key="1">
    <citation type="submission" date="2024-06" db="EMBL/GenBank/DDBJ databases">
        <authorList>
            <person name="Liu X."/>
            <person name="Lenzi L."/>
            <person name="Haldenby T S."/>
            <person name="Uol C."/>
        </authorList>
    </citation>
    <scope>NUCLEOTIDE SEQUENCE</scope>
</reference>
<feature type="chain" id="PRO_5043920842" description="Secreted protein" evidence="1">
    <location>
        <begin position="23"/>
        <end position="165"/>
    </location>
</feature>
<accession>A0AAV2TB24</accession>
<evidence type="ECO:0008006" key="4">
    <source>
        <dbReference type="Google" id="ProtNLM"/>
    </source>
</evidence>
<dbReference type="Proteomes" id="UP001497525">
    <property type="component" value="Unassembled WGS sequence"/>
</dbReference>